<dbReference type="RefSeq" id="WP_092368956.1">
    <property type="nucleotide sequence ID" value="NZ_BMGV01000009.1"/>
</dbReference>
<sequence length="229" mass="25365">MTESFDTARERLLDAALAHVPFDGWSETTFRAAVADAGIDDAVARAICPRGAVDLALAYHAHGDAAMLARLRAEDLSALKFRDRIAAAVRFRLEAVEDREVVRRGVTLFALPAHAGEGARAIWETCDKIWTALGDTSDDVNWYTKRATLAGVYSSTLLYWLGDGSPGHQATWDFLDRRIADVMLVEKLKAQVRQNPLLKPFMAGPDWLARQIRPPARMPDLPGRLSPRD</sequence>
<dbReference type="OrthoDB" id="7201143at2"/>
<protein>
    <submittedName>
        <fullName evidence="8">Ubiquinone biosynthesis protein COQ9</fullName>
    </submittedName>
</protein>
<dbReference type="Proteomes" id="UP000199379">
    <property type="component" value="Unassembled WGS sequence"/>
</dbReference>
<comment type="similarity">
    <text evidence="2">Belongs to the COQ9 family.</text>
</comment>
<accession>A0A1H7CWY6</accession>
<comment type="pathway">
    <text evidence="1">Cofactor biosynthesis; ubiquinone biosynthesis.</text>
</comment>
<evidence type="ECO:0000256" key="2">
    <source>
        <dbReference type="ARBA" id="ARBA00010766"/>
    </source>
</evidence>
<dbReference type="Pfam" id="PF08511">
    <property type="entry name" value="COQ9"/>
    <property type="match status" value="1"/>
</dbReference>
<name>A0A1H7CWY6_9RHOB</name>
<dbReference type="GO" id="GO:0006744">
    <property type="term" value="P:ubiquinone biosynthetic process"/>
    <property type="evidence" value="ECO:0007669"/>
    <property type="project" value="UniProtKB-KW"/>
</dbReference>
<feature type="domain" description="COQ9 C-terminal" evidence="7">
    <location>
        <begin position="117"/>
        <end position="185"/>
    </location>
</feature>
<keyword evidence="3" id="KW-0831">Ubiquinone biosynthesis</keyword>
<evidence type="ECO:0000313" key="9">
    <source>
        <dbReference type="Proteomes" id="UP000199379"/>
    </source>
</evidence>
<dbReference type="PANTHER" id="PTHR21427">
    <property type="entry name" value="UBIQUINONE BIOSYNTHESIS PROTEIN COQ9, MITOCHONDRIAL"/>
    <property type="match status" value="1"/>
</dbReference>
<keyword evidence="8" id="KW-0830">Ubiquinone</keyword>
<evidence type="ECO:0000256" key="4">
    <source>
        <dbReference type="ARBA" id="ARBA00022946"/>
    </source>
</evidence>
<dbReference type="EMBL" id="FNYD01000009">
    <property type="protein sequence ID" value="SEJ94099.1"/>
    <property type="molecule type" value="Genomic_DNA"/>
</dbReference>
<dbReference type="PANTHER" id="PTHR21427:SF19">
    <property type="entry name" value="UBIQUINONE BIOSYNTHESIS PROTEIN COQ9, MITOCHONDRIAL"/>
    <property type="match status" value="1"/>
</dbReference>
<dbReference type="AlphaFoldDB" id="A0A1H7CWY6"/>
<dbReference type="NCBIfam" id="TIGR02396">
    <property type="entry name" value="diverge_rpsU"/>
    <property type="match status" value="1"/>
</dbReference>
<keyword evidence="9" id="KW-1185">Reference proteome</keyword>
<proteinExistence type="inferred from homology"/>
<gene>
    <name evidence="8" type="ORF">SAMN05444007_10942</name>
</gene>
<evidence type="ECO:0000256" key="1">
    <source>
        <dbReference type="ARBA" id="ARBA00004749"/>
    </source>
</evidence>
<keyword evidence="5" id="KW-0446">Lipid-binding</keyword>
<evidence type="ECO:0000256" key="5">
    <source>
        <dbReference type="ARBA" id="ARBA00023121"/>
    </source>
</evidence>
<comment type="function">
    <text evidence="6">Membrane-associated protein that warps the membrane surface to access and bind aromatic isoprenes with high specificity, including ubiquinone (CoQ) isoprene intermediates and presents them directly to COQ7, therefore facilitating the COQ7-mediated hydroxylase step. Participates in the biosynthesis of coenzyme Q, also named ubiquinone, an essential lipid-soluble electron transporter for aerobic cellular respiration.</text>
</comment>
<keyword evidence="4" id="KW-0809">Transit peptide</keyword>
<reference evidence="8 9" key="1">
    <citation type="submission" date="2016-10" db="EMBL/GenBank/DDBJ databases">
        <authorList>
            <person name="de Groot N.N."/>
        </authorList>
    </citation>
    <scope>NUCLEOTIDE SEQUENCE [LARGE SCALE GENOMIC DNA]</scope>
    <source>
        <strain evidence="8 9">DSM 29340</strain>
    </source>
</reference>
<dbReference type="STRING" id="1227549.SAMN05444007_10942"/>
<evidence type="ECO:0000259" key="7">
    <source>
        <dbReference type="Pfam" id="PF08511"/>
    </source>
</evidence>
<dbReference type="InterPro" id="IPR013718">
    <property type="entry name" value="COQ9_C"/>
</dbReference>
<dbReference type="InterPro" id="IPR012762">
    <property type="entry name" value="Ubiq_biosynth_COQ9"/>
</dbReference>
<dbReference type="Gene3D" id="1.10.357.10">
    <property type="entry name" value="Tetracycline Repressor, domain 2"/>
    <property type="match status" value="1"/>
</dbReference>
<organism evidence="8 9">
    <name type="scientific">Cribrihabitans marinus</name>
    <dbReference type="NCBI Taxonomy" id="1227549"/>
    <lineage>
        <taxon>Bacteria</taxon>
        <taxon>Pseudomonadati</taxon>
        <taxon>Pseudomonadota</taxon>
        <taxon>Alphaproteobacteria</taxon>
        <taxon>Rhodobacterales</taxon>
        <taxon>Paracoccaceae</taxon>
        <taxon>Cribrihabitans</taxon>
    </lineage>
</organism>
<evidence type="ECO:0000313" key="8">
    <source>
        <dbReference type="EMBL" id="SEJ94099.1"/>
    </source>
</evidence>
<dbReference type="GO" id="GO:0008289">
    <property type="term" value="F:lipid binding"/>
    <property type="evidence" value="ECO:0007669"/>
    <property type="project" value="UniProtKB-KW"/>
</dbReference>
<evidence type="ECO:0000256" key="3">
    <source>
        <dbReference type="ARBA" id="ARBA00022688"/>
    </source>
</evidence>
<evidence type="ECO:0000256" key="6">
    <source>
        <dbReference type="ARBA" id="ARBA00058104"/>
    </source>
</evidence>